<gene>
    <name evidence="1" type="ORF">BDV96DRAFT_601217</name>
</gene>
<evidence type="ECO:0000313" key="2">
    <source>
        <dbReference type="Proteomes" id="UP000799770"/>
    </source>
</evidence>
<accession>A0A6A5Z2V2</accession>
<dbReference type="Proteomes" id="UP000799770">
    <property type="component" value="Unassembled WGS sequence"/>
</dbReference>
<organism evidence="1 2">
    <name type="scientific">Lophiotrema nucula</name>
    <dbReference type="NCBI Taxonomy" id="690887"/>
    <lineage>
        <taxon>Eukaryota</taxon>
        <taxon>Fungi</taxon>
        <taxon>Dikarya</taxon>
        <taxon>Ascomycota</taxon>
        <taxon>Pezizomycotina</taxon>
        <taxon>Dothideomycetes</taxon>
        <taxon>Pleosporomycetidae</taxon>
        <taxon>Pleosporales</taxon>
        <taxon>Lophiotremataceae</taxon>
        <taxon>Lophiotrema</taxon>
    </lineage>
</organism>
<dbReference type="AlphaFoldDB" id="A0A6A5Z2V2"/>
<name>A0A6A5Z2V2_9PLEO</name>
<reference evidence="1" key="1">
    <citation type="journal article" date="2020" name="Stud. Mycol.">
        <title>101 Dothideomycetes genomes: a test case for predicting lifestyles and emergence of pathogens.</title>
        <authorList>
            <person name="Haridas S."/>
            <person name="Albert R."/>
            <person name="Binder M."/>
            <person name="Bloem J."/>
            <person name="Labutti K."/>
            <person name="Salamov A."/>
            <person name="Andreopoulos B."/>
            <person name="Baker S."/>
            <person name="Barry K."/>
            <person name="Bills G."/>
            <person name="Bluhm B."/>
            <person name="Cannon C."/>
            <person name="Castanera R."/>
            <person name="Culley D."/>
            <person name="Daum C."/>
            <person name="Ezra D."/>
            <person name="Gonzalez J."/>
            <person name="Henrissat B."/>
            <person name="Kuo A."/>
            <person name="Liang C."/>
            <person name="Lipzen A."/>
            <person name="Lutzoni F."/>
            <person name="Magnuson J."/>
            <person name="Mondo S."/>
            <person name="Nolan M."/>
            <person name="Ohm R."/>
            <person name="Pangilinan J."/>
            <person name="Park H.-J."/>
            <person name="Ramirez L."/>
            <person name="Alfaro M."/>
            <person name="Sun H."/>
            <person name="Tritt A."/>
            <person name="Yoshinaga Y."/>
            <person name="Zwiers L.-H."/>
            <person name="Turgeon B."/>
            <person name="Goodwin S."/>
            <person name="Spatafora J."/>
            <person name="Crous P."/>
            <person name="Grigoriev I."/>
        </authorList>
    </citation>
    <scope>NUCLEOTIDE SEQUENCE</scope>
    <source>
        <strain evidence="1">CBS 627.86</strain>
    </source>
</reference>
<dbReference type="EMBL" id="ML977327">
    <property type="protein sequence ID" value="KAF2113740.1"/>
    <property type="molecule type" value="Genomic_DNA"/>
</dbReference>
<protein>
    <submittedName>
        <fullName evidence="1">Uncharacterized protein</fullName>
    </submittedName>
</protein>
<evidence type="ECO:0000313" key="1">
    <source>
        <dbReference type="EMBL" id="KAF2113740.1"/>
    </source>
</evidence>
<sequence length="208" mass="23423">MTSTHHFLSISGEIRNAIYDAVAVDFTSSLSDYKGFYLSCKQVNGEMTKVCIAPFSKLIKLSGDGSKYLDQRVKLTVDQALFKRHVIIDPTMKLIQPSPCGALRSIKYALKISCMPQTDQVTMRLGYGVTVCHYIAPDLVEKITRLLVPELQEPGRNMNCFKLFMLRDGVAICNGLATIMNKETWCWWSGIEINRRELKNSSSVWSDG</sequence>
<keyword evidence="2" id="KW-1185">Reference proteome</keyword>
<proteinExistence type="predicted"/>